<dbReference type="InterPro" id="IPR036291">
    <property type="entry name" value="NAD(P)-bd_dom_sf"/>
</dbReference>
<dbReference type="PROSITE" id="PS00061">
    <property type="entry name" value="ADH_SHORT"/>
    <property type="match status" value="1"/>
</dbReference>
<evidence type="ECO:0000256" key="1">
    <source>
        <dbReference type="ARBA" id="ARBA00006484"/>
    </source>
</evidence>
<dbReference type="Pfam" id="PF13561">
    <property type="entry name" value="adh_short_C2"/>
    <property type="match status" value="1"/>
</dbReference>
<keyword evidence="4" id="KW-1185">Reference proteome</keyword>
<comment type="caution">
    <text evidence="3">The sequence shown here is derived from an EMBL/GenBank/DDBJ whole genome shotgun (WGS) entry which is preliminary data.</text>
</comment>
<dbReference type="PANTHER" id="PTHR42760:SF115">
    <property type="entry name" value="3-OXOACYL-[ACYL-CARRIER-PROTEIN] REDUCTASE FABG"/>
    <property type="match status" value="1"/>
</dbReference>
<dbReference type="InterPro" id="IPR002347">
    <property type="entry name" value="SDR_fam"/>
</dbReference>
<dbReference type="PANTHER" id="PTHR42760">
    <property type="entry name" value="SHORT-CHAIN DEHYDROGENASES/REDUCTASES FAMILY MEMBER"/>
    <property type="match status" value="1"/>
</dbReference>
<dbReference type="EMBL" id="ACIL03000016">
    <property type="protein sequence ID" value="ESL02517.1"/>
    <property type="molecule type" value="Genomic_DNA"/>
</dbReference>
<keyword evidence="2" id="KW-0560">Oxidoreductase</keyword>
<dbReference type="InterPro" id="IPR020904">
    <property type="entry name" value="Sc_DH/Rdtase_CS"/>
</dbReference>
<dbReference type="GO" id="GO:0008206">
    <property type="term" value="P:bile acid metabolic process"/>
    <property type="evidence" value="ECO:0007669"/>
    <property type="project" value="UniProtKB-ARBA"/>
</dbReference>
<evidence type="ECO:0000313" key="4">
    <source>
        <dbReference type="Proteomes" id="UP000018227"/>
    </source>
</evidence>
<dbReference type="HOGENOM" id="CLU_010194_1_1_9"/>
<accession>V2Y375</accession>
<dbReference type="AlphaFoldDB" id="V2Y375"/>
<dbReference type="PRINTS" id="PR00080">
    <property type="entry name" value="SDRFAMILY"/>
</dbReference>
<dbReference type="eggNOG" id="COG1028">
    <property type="taxonomic scope" value="Bacteria"/>
</dbReference>
<protein>
    <submittedName>
        <fullName evidence="3">Oxidoreductase, short chain dehydrogenase/reductase family protein</fullName>
    </submittedName>
</protein>
<dbReference type="GO" id="GO:0016616">
    <property type="term" value="F:oxidoreductase activity, acting on the CH-OH group of donors, NAD or NADP as acceptor"/>
    <property type="evidence" value="ECO:0007669"/>
    <property type="project" value="TreeGrafter"/>
</dbReference>
<comment type="similarity">
    <text evidence="1">Belongs to the short-chain dehydrogenases/reductases (SDR) family.</text>
</comment>
<name>V2Y375_9FIRM</name>
<dbReference type="PRINTS" id="PR00081">
    <property type="entry name" value="GDHRDH"/>
</dbReference>
<dbReference type="RefSeq" id="WP_023355499.1">
    <property type="nucleotide sequence ID" value="NZ_KI535369.1"/>
</dbReference>
<dbReference type="SUPFAM" id="SSF51735">
    <property type="entry name" value="NAD(P)-binding Rossmann-fold domains"/>
    <property type="match status" value="1"/>
</dbReference>
<dbReference type="FunFam" id="3.40.50.720:FF:000084">
    <property type="entry name" value="Short-chain dehydrogenase reductase"/>
    <property type="match status" value="1"/>
</dbReference>
<gene>
    <name evidence="3" type="ORF">GCWU0000282_002653</name>
</gene>
<dbReference type="Gene3D" id="3.40.50.720">
    <property type="entry name" value="NAD(P)-binding Rossmann-like Domain"/>
    <property type="match status" value="1"/>
</dbReference>
<evidence type="ECO:0000313" key="3">
    <source>
        <dbReference type="EMBL" id="ESL02517.1"/>
    </source>
</evidence>
<sequence length="277" mass="30257">MCKNEIGENLCKLFSLENKVILMTGGAGQIGSVIAKAYAGLGAKVVIADIDEEALKEVESQIKEDNGECMTLSLNLMNKEDIYKTVDIVMEKYGKIDVLANIAGINKRLLMTNGSEDTFDKIIGVNLRGAYLMSIKVAKEMIKRNEELAENERIHLSIMNVASYNSVMMLGGNSVYGMSKSGIAAMTRSQAIEWAKYGFRSNALTPGHISTKLTAQLWDDPYYSKYMLDRIAMARPGYPEDMIGMAVLIASDASSYMSGQLCVVDGGCLAGGQPWEI</sequence>
<dbReference type="Proteomes" id="UP000018227">
    <property type="component" value="Unassembled WGS sequence"/>
</dbReference>
<dbReference type="OrthoDB" id="9803333at2"/>
<proteinExistence type="inferred from homology"/>
<dbReference type="STRING" id="592026.GCWU0000282_002653"/>
<reference evidence="3 4" key="1">
    <citation type="submission" date="2013-06" db="EMBL/GenBank/DDBJ databases">
        <authorList>
            <person name="Weinstock G."/>
            <person name="Sodergren E."/>
            <person name="Clifton S."/>
            <person name="Fulton L."/>
            <person name="Fulton B."/>
            <person name="Courtney L."/>
            <person name="Fronick C."/>
            <person name="Harrison M."/>
            <person name="Strong C."/>
            <person name="Farmer C."/>
            <person name="Delahaunty K."/>
            <person name="Markovic C."/>
            <person name="Hall O."/>
            <person name="Minx P."/>
            <person name="Tomlinson C."/>
            <person name="Mitreva M."/>
            <person name="Nelson J."/>
            <person name="Hou S."/>
            <person name="Wollam A."/>
            <person name="Pepin K.H."/>
            <person name="Johnson M."/>
            <person name="Bhonagiri V."/>
            <person name="Nash W.E."/>
            <person name="Warren W."/>
            <person name="Chinwalla A."/>
            <person name="Mardis E.R."/>
            <person name="Wilson R.K."/>
        </authorList>
    </citation>
    <scope>NUCLEOTIDE SEQUENCE [LARGE SCALE GENOMIC DNA]</scope>
    <source>
        <strain evidence="3 4">ATCC 51271</strain>
    </source>
</reference>
<evidence type="ECO:0000256" key="2">
    <source>
        <dbReference type="ARBA" id="ARBA00023002"/>
    </source>
</evidence>
<organism evidence="3 4">
    <name type="scientific">Catonella morbi ATCC 51271</name>
    <dbReference type="NCBI Taxonomy" id="592026"/>
    <lineage>
        <taxon>Bacteria</taxon>
        <taxon>Bacillati</taxon>
        <taxon>Bacillota</taxon>
        <taxon>Clostridia</taxon>
        <taxon>Lachnospirales</taxon>
        <taxon>Lachnospiraceae</taxon>
        <taxon>Catonella</taxon>
    </lineage>
</organism>